<keyword evidence="2" id="KW-0812">Transmembrane</keyword>
<proteinExistence type="predicted"/>
<evidence type="ECO:0000313" key="3">
    <source>
        <dbReference type="EMBL" id="AEF86121.1"/>
    </source>
</evidence>
<dbReference type="GO" id="GO:0015888">
    <property type="term" value="P:thiamine transport"/>
    <property type="evidence" value="ECO:0007669"/>
    <property type="project" value="TreeGrafter"/>
</dbReference>
<dbReference type="Pfam" id="PF13343">
    <property type="entry name" value="SBP_bac_6"/>
    <property type="match status" value="1"/>
</dbReference>
<evidence type="ECO:0000256" key="2">
    <source>
        <dbReference type="SAM" id="Phobius"/>
    </source>
</evidence>
<reference evidence="4" key="1">
    <citation type="submission" date="2009-12" db="EMBL/GenBank/DDBJ databases">
        <title>Complete sequence of Treponema primitia strain ZAS-2.</title>
        <authorList>
            <person name="Tetu S.G."/>
            <person name="Matson E."/>
            <person name="Ren Q."/>
            <person name="Seshadri R."/>
            <person name="Elbourne L."/>
            <person name="Hassan K.A."/>
            <person name="Durkin A."/>
            <person name="Radune D."/>
            <person name="Mohamoud Y."/>
            <person name="Shay R."/>
            <person name="Jin S."/>
            <person name="Zhang X."/>
            <person name="Lucey K."/>
            <person name="Ballor N.R."/>
            <person name="Ottesen E."/>
            <person name="Rosenthal R."/>
            <person name="Allen A."/>
            <person name="Leadbetter J.R."/>
            <person name="Paulsen I.T."/>
        </authorList>
    </citation>
    <scope>NUCLEOTIDE SEQUENCE [LARGE SCALE GENOMIC DNA]</scope>
    <source>
        <strain evidence="4">ATCC BAA-887 / DSM 12427 / ZAS-2</strain>
    </source>
</reference>
<evidence type="ECO:0000313" key="4">
    <source>
        <dbReference type="Proteomes" id="UP000009223"/>
    </source>
</evidence>
<dbReference type="AlphaFoldDB" id="F5YNW9"/>
<keyword evidence="3" id="KW-0449">Lipoprotein</keyword>
<dbReference type="Gene3D" id="3.40.190.10">
    <property type="entry name" value="Periplasmic binding protein-like II"/>
    <property type="match status" value="2"/>
</dbReference>
<dbReference type="KEGG" id="tpi:TREPR_0283"/>
<dbReference type="Proteomes" id="UP000009223">
    <property type="component" value="Chromosome"/>
</dbReference>
<protein>
    <submittedName>
        <fullName evidence="3">Putative iron ABC transporter, solute-binding lipoprotein</fullName>
    </submittedName>
</protein>
<evidence type="ECO:0000256" key="1">
    <source>
        <dbReference type="ARBA" id="ARBA00022729"/>
    </source>
</evidence>
<dbReference type="HOGENOM" id="CLU_026974_0_1_12"/>
<dbReference type="GO" id="GO:0030288">
    <property type="term" value="C:outer membrane-bounded periplasmic space"/>
    <property type="evidence" value="ECO:0007669"/>
    <property type="project" value="TreeGrafter"/>
</dbReference>
<dbReference type="GO" id="GO:0030975">
    <property type="term" value="F:thiamine binding"/>
    <property type="evidence" value="ECO:0007669"/>
    <property type="project" value="TreeGrafter"/>
</dbReference>
<feature type="transmembrane region" description="Helical" evidence="2">
    <location>
        <begin position="20"/>
        <end position="37"/>
    </location>
</feature>
<dbReference type="PANTHER" id="PTHR30006:SF2">
    <property type="entry name" value="ABC TRANSPORTER SUBSTRATE-BINDING PROTEIN"/>
    <property type="match status" value="1"/>
</dbReference>
<reference evidence="3 4" key="2">
    <citation type="journal article" date="2011" name="ISME J.">
        <title>RNA-seq reveals cooperative metabolic interactions between two termite-gut spirochete species in co-culture.</title>
        <authorList>
            <person name="Rosenthal A.Z."/>
            <person name="Matson E.G."/>
            <person name="Eldar A."/>
            <person name="Leadbetter J.R."/>
        </authorList>
    </citation>
    <scope>NUCLEOTIDE SEQUENCE [LARGE SCALE GENOMIC DNA]</scope>
    <source>
        <strain evidence="4">ATCC BAA-887 / DSM 12427 / ZAS-2</strain>
    </source>
</reference>
<keyword evidence="2" id="KW-0472">Membrane</keyword>
<gene>
    <name evidence="3" type="ordered locus">TREPR_0283</name>
</gene>
<name>F5YNW9_TREPZ</name>
<organism evidence="3 4">
    <name type="scientific">Treponema primitia (strain ATCC BAA-887 / DSM 12427 / ZAS-2)</name>
    <dbReference type="NCBI Taxonomy" id="545694"/>
    <lineage>
        <taxon>Bacteria</taxon>
        <taxon>Pseudomonadati</taxon>
        <taxon>Spirochaetota</taxon>
        <taxon>Spirochaetia</taxon>
        <taxon>Spirochaetales</taxon>
        <taxon>Treponemataceae</taxon>
        <taxon>Treponema</taxon>
    </lineage>
</organism>
<keyword evidence="4" id="KW-1185">Reference proteome</keyword>
<dbReference type="eggNOG" id="COG1840">
    <property type="taxonomic scope" value="Bacteria"/>
</dbReference>
<keyword evidence="2" id="KW-1133">Transmembrane helix</keyword>
<keyword evidence="1" id="KW-0732">Signal</keyword>
<sequence length="342" mass="37824">MSVDKINSKGEPMVKKTGVLFRIMMATALVLVFAGCAPKQDNRVIIYTSTEDFRTEHMQQLLKEKFPNYDITLQVLSTGNHAAKIKAEGTDTEADIILNLETAYLEGLTDVLADLSSFDLSAFLPDLIPAHHKYLPWDKSSGAVVINPARLASQGLPVPGSFQELLDPKYKGLLSMPNPKTSGTGYMFLKGLINSWGEDAAFAYFDRFADNVLQFTTSGSGPVNALIQGEALIGLGMTITATEAINNRGANFTLIFFQEGAPSVTTGMGIIKGRESKPIVREVFQFAMTTLVTEDKDLYCPEPIFKNQVNTIPNYPKDIPYMDMRGINDLVEKERLLTKWKY</sequence>
<dbReference type="GO" id="GO:0030976">
    <property type="term" value="F:thiamine pyrophosphate binding"/>
    <property type="evidence" value="ECO:0007669"/>
    <property type="project" value="TreeGrafter"/>
</dbReference>
<accession>F5YNW9</accession>
<dbReference type="STRING" id="545694.TREPR_0283"/>
<dbReference type="SUPFAM" id="SSF53850">
    <property type="entry name" value="Periplasmic binding protein-like II"/>
    <property type="match status" value="1"/>
</dbReference>
<dbReference type="PANTHER" id="PTHR30006">
    <property type="entry name" value="THIAMINE-BINDING PERIPLASMIC PROTEIN-RELATED"/>
    <property type="match status" value="1"/>
</dbReference>
<dbReference type="EMBL" id="CP001843">
    <property type="protein sequence ID" value="AEF86121.1"/>
    <property type="molecule type" value="Genomic_DNA"/>
</dbReference>